<keyword evidence="2" id="KW-1185">Reference proteome</keyword>
<gene>
    <name evidence="1" type="ORF">QJ048_05780</name>
</gene>
<comment type="caution">
    <text evidence="1">The sequence shown here is derived from an EMBL/GenBank/DDBJ whole genome shotgun (WGS) entry which is preliminary data.</text>
</comment>
<evidence type="ECO:0008006" key="3">
    <source>
        <dbReference type="Google" id="ProtNLM"/>
    </source>
</evidence>
<dbReference type="Proteomes" id="UP001226434">
    <property type="component" value="Unassembled WGS sequence"/>
</dbReference>
<name>A0ABT6R9M5_9BACT</name>
<evidence type="ECO:0000313" key="2">
    <source>
        <dbReference type="Proteomes" id="UP001226434"/>
    </source>
</evidence>
<protein>
    <recommendedName>
        <fullName evidence="3">Lipocalin-like domain-containing protein</fullName>
    </recommendedName>
</protein>
<reference evidence="1 2" key="1">
    <citation type="submission" date="2023-05" db="EMBL/GenBank/DDBJ databases">
        <title>Genome sequence of Pinibacter sp. MAH-24.</title>
        <authorList>
            <person name="Huq M.A."/>
        </authorList>
    </citation>
    <scope>NUCLEOTIDE SEQUENCE [LARGE SCALE GENOMIC DNA]</scope>
    <source>
        <strain evidence="1 2">MAH-24</strain>
    </source>
</reference>
<dbReference type="EMBL" id="JASBRG010000003">
    <property type="protein sequence ID" value="MDI3319272.1"/>
    <property type="molecule type" value="Genomic_DNA"/>
</dbReference>
<dbReference type="RefSeq" id="WP_282333386.1">
    <property type="nucleotide sequence ID" value="NZ_JASBRG010000003.1"/>
</dbReference>
<organism evidence="1 2">
    <name type="scientific">Pinibacter soli</name>
    <dbReference type="NCBI Taxonomy" id="3044211"/>
    <lineage>
        <taxon>Bacteria</taxon>
        <taxon>Pseudomonadati</taxon>
        <taxon>Bacteroidota</taxon>
        <taxon>Chitinophagia</taxon>
        <taxon>Chitinophagales</taxon>
        <taxon>Chitinophagaceae</taxon>
        <taxon>Pinibacter</taxon>
    </lineage>
</organism>
<accession>A0ABT6R9M5</accession>
<proteinExistence type="predicted"/>
<evidence type="ECO:0000313" key="1">
    <source>
        <dbReference type="EMBL" id="MDI3319272.1"/>
    </source>
</evidence>
<sequence>MKQLVLLVFILTSCTTVKQPPSKMIVGSWAYLTAERLGDGSQNDPASIAEFDKRMLGKIFIFNSDGTCKTIVKQDTTEVVIQEGKYTIAQDGQSMQIFNNETIKTSLTDSIFKFYSQNNGAFVWRKIKP</sequence>